<dbReference type="EMBL" id="BMMA01000014">
    <property type="protein sequence ID" value="GGI83284.1"/>
    <property type="molecule type" value="Genomic_DNA"/>
</dbReference>
<evidence type="ECO:0000313" key="2">
    <source>
        <dbReference type="EMBL" id="GGI83284.1"/>
    </source>
</evidence>
<reference evidence="2" key="4">
    <citation type="submission" date="2023-08" db="EMBL/GenBank/DDBJ databases">
        <authorList>
            <person name="Sun Q."/>
            <person name="Zhou Y."/>
        </authorList>
    </citation>
    <scope>NUCLEOTIDE SEQUENCE</scope>
    <source>
        <strain evidence="3">CGMCC 1.8884</strain>
        <strain evidence="2">CGMCC 1.8885</strain>
    </source>
</reference>
<proteinExistence type="predicted"/>
<dbReference type="Proteomes" id="UP000652720">
    <property type="component" value="Unassembled WGS sequence"/>
</dbReference>
<evidence type="ECO:0000313" key="5">
    <source>
        <dbReference type="Proteomes" id="UP000652720"/>
    </source>
</evidence>
<dbReference type="RefSeq" id="WP_017869678.1">
    <property type="nucleotide sequence ID" value="NZ_BMLZ01000013.1"/>
</dbReference>
<accession>A0AAV4K964</accession>
<feature type="region of interest" description="Disordered" evidence="1">
    <location>
        <begin position="25"/>
        <end position="44"/>
    </location>
</feature>
<protein>
    <submittedName>
        <fullName evidence="2">Uncharacterized protein</fullName>
    </submittedName>
</protein>
<reference evidence="4" key="3">
    <citation type="journal article" date="2019" name="Int. J. Syst. Evol. Microbiol.">
        <title>The Global Catalogue of Microorganisms (GCM) 10K type strain sequencing project: providing services to taxonomists for standard genome sequencing and annotation.</title>
        <authorList>
            <consortium name="The Broad Institute Genomics Platform"/>
            <consortium name="The Broad Institute Genome Sequencing Center for Infectious Disease"/>
            <person name="Wu L."/>
            <person name="Ma J."/>
        </authorList>
    </citation>
    <scope>NUCLEOTIDE SEQUENCE [LARGE SCALE GENOMIC DNA]</scope>
    <source>
        <strain evidence="4">CGMCC 1.8884</strain>
    </source>
</reference>
<sequence length="150" mass="15554">MLKLLLLAVLVIVGVLVLLRVLRGGSGAAPGSSRPPGTRHLDEDTAVRPDIDPQALARARAQVAPAVPDAVLSDALLDATPKQVAQMFSAVPADVMANAMGQNTGRGGTVQVQGQATAQDMAQLRNLSSAVDELDIWNFGDDTPGKSHKA</sequence>
<evidence type="ECO:0000313" key="3">
    <source>
        <dbReference type="EMBL" id="GGP29673.1"/>
    </source>
</evidence>
<dbReference type="EMBL" id="BMLZ01000013">
    <property type="protein sequence ID" value="GGP29673.1"/>
    <property type="molecule type" value="Genomic_DNA"/>
</dbReference>
<organism evidence="2 5">
    <name type="scientific">Deinococcus wulumuqiensis</name>
    <dbReference type="NCBI Taxonomy" id="980427"/>
    <lineage>
        <taxon>Bacteria</taxon>
        <taxon>Thermotogati</taxon>
        <taxon>Deinococcota</taxon>
        <taxon>Deinococci</taxon>
        <taxon>Deinococcales</taxon>
        <taxon>Deinococcaceae</taxon>
        <taxon>Deinococcus</taxon>
    </lineage>
</organism>
<keyword evidence="4" id="KW-1185">Reference proteome</keyword>
<dbReference type="AlphaFoldDB" id="A0AAV4K964"/>
<feature type="compositionally biased region" description="Low complexity" evidence="1">
    <location>
        <begin position="25"/>
        <end position="36"/>
    </location>
</feature>
<name>A0AAV4K964_9DEIO</name>
<evidence type="ECO:0000313" key="4">
    <source>
        <dbReference type="Proteomes" id="UP000630135"/>
    </source>
</evidence>
<gene>
    <name evidence="3" type="ORF">GCM10008021_13240</name>
    <name evidence="2" type="ORF">GCM10010914_16910</name>
</gene>
<reference evidence="2" key="2">
    <citation type="journal article" date="2014" name="Int. J. Syst. Evol. Microbiol.">
        <title>Complete genome sequence of Corynebacterium casei LMG S-19264T (=DSM 44701T), isolated from a smear-ripened cheese.</title>
        <authorList>
            <consortium name="US DOE Joint Genome Institute (JGI-PGF)"/>
            <person name="Walter F."/>
            <person name="Albersmeier A."/>
            <person name="Kalinowski J."/>
            <person name="Ruckert C."/>
        </authorList>
    </citation>
    <scope>NUCLEOTIDE SEQUENCE</scope>
    <source>
        <strain evidence="2">CGMCC 1.8885</strain>
    </source>
</reference>
<comment type="caution">
    <text evidence="2">The sequence shown here is derived from an EMBL/GenBank/DDBJ whole genome shotgun (WGS) entry which is preliminary data.</text>
</comment>
<evidence type="ECO:0000256" key="1">
    <source>
        <dbReference type="SAM" id="MobiDB-lite"/>
    </source>
</evidence>
<dbReference type="GeneID" id="59165758"/>
<dbReference type="Proteomes" id="UP000630135">
    <property type="component" value="Unassembled WGS sequence"/>
</dbReference>
<reference evidence="3" key="1">
    <citation type="journal article" date="2014" name="Int. J. Syst. Evol. Microbiol.">
        <title>Complete genome of a new Firmicutes species belonging to the dominant human colonic microbiota ('Ruminococcus bicirculans') reveals two chromosomes and a selective capacity to utilize plant glucans.</title>
        <authorList>
            <consortium name="NISC Comparative Sequencing Program"/>
            <person name="Wegmann U."/>
            <person name="Louis P."/>
            <person name="Goesmann A."/>
            <person name="Henrissat B."/>
            <person name="Duncan S.H."/>
            <person name="Flint H.J."/>
        </authorList>
    </citation>
    <scope>NUCLEOTIDE SEQUENCE</scope>
    <source>
        <strain evidence="3">CGMCC 1.8884</strain>
    </source>
</reference>